<dbReference type="PROSITE" id="PS52016">
    <property type="entry name" value="TONB_DEPENDENT_REC_3"/>
    <property type="match status" value="1"/>
</dbReference>
<protein>
    <submittedName>
        <fullName evidence="2">TonB-dependent receptor</fullName>
    </submittedName>
</protein>
<reference evidence="2" key="1">
    <citation type="submission" date="2018-06" db="EMBL/GenBank/DDBJ databases">
        <authorList>
            <person name="Zhirakovskaya E."/>
        </authorList>
    </citation>
    <scope>NUCLEOTIDE SEQUENCE</scope>
</reference>
<dbReference type="InterPro" id="IPR037066">
    <property type="entry name" value="Plug_dom_sf"/>
</dbReference>
<keyword evidence="2" id="KW-0675">Receptor</keyword>
<dbReference type="EMBL" id="UOEH01000354">
    <property type="protein sequence ID" value="VAW02056.1"/>
    <property type="molecule type" value="Genomic_DNA"/>
</dbReference>
<evidence type="ECO:0000259" key="1">
    <source>
        <dbReference type="Pfam" id="PF07715"/>
    </source>
</evidence>
<feature type="domain" description="TonB-dependent receptor plug" evidence="1">
    <location>
        <begin position="55"/>
        <end position="169"/>
    </location>
</feature>
<dbReference type="Pfam" id="PF07715">
    <property type="entry name" value="Plug"/>
    <property type="match status" value="1"/>
</dbReference>
<dbReference type="Gene3D" id="2.170.130.10">
    <property type="entry name" value="TonB-dependent receptor, plug domain"/>
    <property type="match status" value="1"/>
</dbReference>
<sequence length="656" mass="69181">MKTNKYIGRLMRSTMLAGFAATVAAPAFAQETDDVANDDVIIVTGSRLKDANVGSTSPVTTIGSEAFDIRGTTDVVDLLNTLPQIITTGGSQNTGFANGANGTSTVNLRGLGATRTLVLVDGKRLPYGSPTAGGFASDINLVPAQLVERVEITTGGGSAVYGSDAIAGVANFVLKKDFEGFEIDGLFGFAQSGNGSELAQSLISNAGFDPVTGSVTDNETFDINGIMGANIDGGRGNVTAYFRYLHSKGTLMGNRDFSQVALFGFGPTNQDVVGFGSNQGPFPTTFNVGAILDGSDNPIPLVDAGGNTLLNSAGDPLVSGAFSLNPDGSGFTDGFNNAFNFNPLNPLRRAVERFNAGFSGNYDITDNVNAYMSFGFTQSNSPQQIAPSAAFGSSINRVNCDNPLLSAELLARICGTDTGGGVFSRDVADGTTDGFAPAEIRRRFVEGGPRTDDRTLTNFRIVGGFTGTTFDEWEWDVFGQFASTSLQRLQFNQVTSTNVERALDIVDDGAGNPVCRSFLDGSDTACIPFVTAFDPNATFDPALQAYLDTPSLTNGNIQQTVFGGTIQNNLERYGMKSPFAENAATILFGVEYRRDQLSTQGDATNAQGLLIGAGGVINPTNGKTEVWELFMETAIPLIEGMEYIEELSITGAYRYS</sequence>
<gene>
    <name evidence="2" type="ORF">MNBD_ALPHA05-1875</name>
</gene>
<dbReference type="InterPro" id="IPR012910">
    <property type="entry name" value="Plug_dom"/>
</dbReference>
<dbReference type="AlphaFoldDB" id="A0A3B0T541"/>
<dbReference type="PANTHER" id="PTHR47234">
    <property type="match status" value="1"/>
</dbReference>
<dbReference type="PANTHER" id="PTHR47234:SF3">
    <property type="entry name" value="SECRETIN_TONB SHORT N-TERMINAL DOMAIN-CONTAINING PROTEIN"/>
    <property type="match status" value="1"/>
</dbReference>
<name>A0A3B0T541_9ZZZZ</name>
<dbReference type="SUPFAM" id="SSF56935">
    <property type="entry name" value="Porins"/>
    <property type="match status" value="1"/>
</dbReference>
<feature type="non-terminal residue" evidence="2">
    <location>
        <position position="656"/>
    </location>
</feature>
<proteinExistence type="predicted"/>
<accession>A0A3B0T541</accession>
<dbReference type="InterPro" id="IPR039426">
    <property type="entry name" value="TonB-dep_rcpt-like"/>
</dbReference>
<organism evidence="2">
    <name type="scientific">hydrothermal vent metagenome</name>
    <dbReference type="NCBI Taxonomy" id="652676"/>
    <lineage>
        <taxon>unclassified sequences</taxon>
        <taxon>metagenomes</taxon>
        <taxon>ecological metagenomes</taxon>
    </lineage>
</organism>
<evidence type="ECO:0000313" key="2">
    <source>
        <dbReference type="EMBL" id="VAW02056.1"/>
    </source>
</evidence>